<evidence type="ECO:0000256" key="1">
    <source>
        <dbReference type="ARBA" id="ARBA00023002"/>
    </source>
</evidence>
<evidence type="ECO:0000259" key="3">
    <source>
        <dbReference type="Pfam" id="PF22685"/>
    </source>
</evidence>
<reference evidence="4 5" key="1">
    <citation type="submission" date="2020-08" db="EMBL/GenBank/DDBJ databases">
        <title>Sequencing the genomes of 1000 actinobacteria strains.</title>
        <authorList>
            <person name="Klenk H.-P."/>
        </authorList>
    </citation>
    <scope>NUCLEOTIDE SEQUENCE [LARGE SCALE GENOMIC DNA]</scope>
    <source>
        <strain evidence="4 5">DSM 11053</strain>
    </source>
</reference>
<proteinExistence type="predicted"/>
<dbReference type="AlphaFoldDB" id="A0A7W5JZG7"/>
<accession>A0A7W5JZG7</accession>
<keyword evidence="1" id="KW-0560">Oxidoreductase</keyword>
<name>A0A7W5JZG7_9ACTN</name>
<dbReference type="RefSeq" id="WP_183342811.1">
    <property type="nucleotide sequence ID" value="NZ_JACHZG010000018.1"/>
</dbReference>
<feature type="domain" description="Gal80p-like C-terminal" evidence="3">
    <location>
        <begin position="140"/>
        <end position="282"/>
    </location>
</feature>
<protein>
    <submittedName>
        <fullName evidence="4">Putative dehydrogenase</fullName>
    </submittedName>
</protein>
<dbReference type="Gene3D" id="3.30.360.10">
    <property type="entry name" value="Dihydrodipicolinate Reductase, domain 2"/>
    <property type="match status" value="1"/>
</dbReference>
<dbReference type="InterPro" id="IPR000683">
    <property type="entry name" value="Gfo/Idh/MocA-like_OxRdtase_N"/>
</dbReference>
<dbReference type="EMBL" id="JACHZG010000018">
    <property type="protein sequence ID" value="MBB3329160.1"/>
    <property type="molecule type" value="Genomic_DNA"/>
</dbReference>
<evidence type="ECO:0000259" key="2">
    <source>
        <dbReference type="Pfam" id="PF01408"/>
    </source>
</evidence>
<dbReference type="InterPro" id="IPR036291">
    <property type="entry name" value="NAD(P)-bd_dom_sf"/>
</dbReference>
<dbReference type="SUPFAM" id="SSF55347">
    <property type="entry name" value="Glyceraldehyde-3-phosphate dehydrogenase-like, C-terminal domain"/>
    <property type="match status" value="1"/>
</dbReference>
<dbReference type="SUPFAM" id="SSF51735">
    <property type="entry name" value="NAD(P)-binding Rossmann-fold domains"/>
    <property type="match status" value="1"/>
</dbReference>
<comment type="caution">
    <text evidence="4">The sequence shown here is derived from an EMBL/GenBank/DDBJ whole genome shotgun (WGS) entry which is preliminary data.</text>
</comment>
<organism evidence="4 5">
    <name type="scientific">Microlunatus antarcticus</name>
    <dbReference type="NCBI Taxonomy" id="53388"/>
    <lineage>
        <taxon>Bacteria</taxon>
        <taxon>Bacillati</taxon>
        <taxon>Actinomycetota</taxon>
        <taxon>Actinomycetes</taxon>
        <taxon>Propionibacteriales</taxon>
        <taxon>Propionibacteriaceae</taxon>
        <taxon>Microlunatus</taxon>
    </lineage>
</organism>
<dbReference type="Proteomes" id="UP000565572">
    <property type="component" value="Unassembled WGS sequence"/>
</dbReference>
<dbReference type="InterPro" id="IPR050463">
    <property type="entry name" value="Gfo/Idh/MocA_oxidrdct_glycsds"/>
</dbReference>
<dbReference type="Pfam" id="PF01408">
    <property type="entry name" value="GFO_IDH_MocA"/>
    <property type="match status" value="1"/>
</dbReference>
<dbReference type="PANTHER" id="PTHR43818">
    <property type="entry name" value="BCDNA.GH03377"/>
    <property type="match status" value="1"/>
</dbReference>
<dbReference type="Pfam" id="PF22685">
    <property type="entry name" value="Gal80p_C-like"/>
    <property type="match status" value="1"/>
</dbReference>
<sequence length="375" mass="38523">MVEGAGPAGELGVGIVGVGSASSWAREAHVPAVHAAPGLRLRAVATRDAATVAQTAAELGADVGYADAQDLVDDPSVDVVTVGVPVPAHRDLILAALAAGRHVVTEWPVGTSTAQTAELAAAATAAGVRTAVDLQARLAPAAVRARRLLADGALGRVTAVSVYSSTAAFGPVVPAGARYLEDPKSGMNLTTIQAAHTLDLVASLFGGLASFATLRTVQHPDVTVAGSDPVDHLRRTVPDHVLVQGRLLSGAALAVEVSGGRAPEAPFRLEVRGERGSLVLSGGGPRGFQASRLRLERDGSVEVLDEAGTQDLPDPVVNVARVYATFAAELRGGGTGESESAPDFDDALRLAHLLDDLVRSDEERRTVEPPAPWPR</sequence>
<feature type="domain" description="Gfo/Idh/MocA-like oxidoreductase N-terminal" evidence="2">
    <location>
        <begin position="12"/>
        <end position="132"/>
    </location>
</feature>
<evidence type="ECO:0000313" key="4">
    <source>
        <dbReference type="EMBL" id="MBB3329160.1"/>
    </source>
</evidence>
<dbReference type="PANTHER" id="PTHR43818:SF11">
    <property type="entry name" value="BCDNA.GH03377"/>
    <property type="match status" value="1"/>
</dbReference>
<dbReference type="Gene3D" id="3.40.50.720">
    <property type="entry name" value="NAD(P)-binding Rossmann-like Domain"/>
    <property type="match status" value="1"/>
</dbReference>
<gene>
    <name evidence="4" type="ORF">FHX39_004158</name>
</gene>
<evidence type="ECO:0000313" key="5">
    <source>
        <dbReference type="Proteomes" id="UP000565572"/>
    </source>
</evidence>
<dbReference type="InterPro" id="IPR055080">
    <property type="entry name" value="Gal80p-like_C"/>
</dbReference>
<dbReference type="GO" id="GO:0016491">
    <property type="term" value="F:oxidoreductase activity"/>
    <property type="evidence" value="ECO:0007669"/>
    <property type="project" value="UniProtKB-KW"/>
</dbReference>
<dbReference type="GO" id="GO:0000166">
    <property type="term" value="F:nucleotide binding"/>
    <property type="evidence" value="ECO:0007669"/>
    <property type="project" value="InterPro"/>
</dbReference>
<keyword evidence="5" id="KW-1185">Reference proteome</keyword>